<keyword evidence="1 2" id="KW-0103">Bromodomain</keyword>
<dbReference type="PANTHER" id="PTHR22880:SF225">
    <property type="entry name" value="BROMODOMAIN-CONTAINING PROTEIN BET-1-RELATED"/>
    <property type="match status" value="1"/>
</dbReference>
<dbReference type="PROSITE" id="PS50014">
    <property type="entry name" value="BROMODOMAIN_2"/>
    <property type="match status" value="2"/>
</dbReference>
<dbReference type="InterPro" id="IPR001487">
    <property type="entry name" value="Bromodomain"/>
</dbReference>
<evidence type="ECO:0000259" key="5">
    <source>
        <dbReference type="PROSITE" id="PS51525"/>
    </source>
</evidence>
<feature type="compositionally biased region" description="Polar residues" evidence="3">
    <location>
        <begin position="174"/>
        <end position="184"/>
    </location>
</feature>
<sequence length="872" mass="95187">HGPMAVMTSPALEKLPLDVKAASILPADAMALDTESNGVHDVLFDEPDLNPLPASTESQSEPTANGNHAVSEKAAPAIEPTTNVSSGIEPVAAFLPDSQNDVNSLFDGSELGATSVPTAAEAPTSDLRGDTSADLDAPIADPTTQATTDSTQQIPETQLDTEPAGEVKDFDAMETSQDITQVSEDQPDSLTGAPTKPMTELSLDTQPTAASPAQAPLTTSPKNADQDMEDAPSSGKVRAREEDDEDEAPEAKRTRTEEEVGAQAEFKVPELPAHSEQTNGTSVAPSGTVDGVPIQAAATAEAWPTTPMTTPQNKFLLERVRNTKKIKVSQFFRDPVDPVALKIPQYPEFVKEPMDLSTMETKLKNNSYTLVQEFMEDLDRIINNSVIFNGKEHLVTQAAYNMRAYFLKGMGKMPRADVAEPVKAKPKKPVVATSTKPRRESRTAATVAKSPTAPTPTAASPQTPWPLNADGMPLIRRDSSTANDRPKREIHRPPPKDLPYSTAKPKKKKYQQEMRFCESVLSEILKPKYSKFSWPFLKPVDPVALNIPTYLKIIKKPMDFGTVEKNMKEGQYQTAKDFYNDAQLVFNNCFKFNPESDEVNKMGKDLQQVFNSLWSEKSDWLAQHAPASDAQSPEDVDSEDEDDEEEEEEDVVPDDQILAIQKQIQALNETAQALLQKKGGKRASPKAAPKKKSKPAASKKKGALSVPPPPVKATKPKARVKAPAPLSFSQKQEISDGISTLGDADMRKAVQIIRNGCPHLAGVNDDEMEIDMEEIPDDTLRELFKFIKQVRGAKGAPPDEEYTEASRPPKTATQKTKKNKPMGKKEQEDSIKKIQEQLRNFENSASASSQSPPAHQDDSSDDESSGSESEEE</sequence>
<dbReference type="InterPro" id="IPR036427">
    <property type="entry name" value="Bromodomain-like_sf"/>
</dbReference>
<evidence type="ECO:0000259" key="4">
    <source>
        <dbReference type="PROSITE" id="PS50014"/>
    </source>
</evidence>
<dbReference type="EMBL" id="ML977378">
    <property type="protein sequence ID" value="KAF2105523.1"/>
    <property type="molecule type" value="Genomic_DNA"/>
</dbReference>
<feature type="region of interest" description="Disordered" evidence="3">
    <location>
        <begin position="115"/>
        <end position="289"/>
    </location>
</feature>
<dbReference type="Pfam" id="PF17035">
    <property type="entry name" value="BET"/>
    <property type="match status" value="1"/>
</dbReference>
<dbReference type="GO" id="GO:0006355">
    <property type="term" value="P:regulation of DNA-templated transcription"/>
    <property type="evidence" value="ECO:0007669"/>
    <property type="project" value="TreeGrafter"/>
</dbReference>
<dbReference type="InterPro" id="IPR027353">
    <property type="entry name" value="NET_dom"/>
</dbReference>
<feature type="domain" description="Bromo" evidence="4">
    <location>
        <begin position="528"/>
        <end position="600"/>
    </location>
</feature>
<dbReference type="GO" id="GO:0000785">
    <property type="term" value="C:chromatin"/>
    <property type="evidence" value="ECO:0007669"/>
    <property type="project" value="TreeGrafter"/>
</dbReference>
<feature type="compositionally biased region" description="Basic residues" evidence="3">
    <location>
        <begin position="678"/>
        <end position="702"/>
    </location>
</feature>
<evidence type="ECO:0000313" key="7">
    <source>
        <dbReference type="Proteomes" id="UP000799770"/>
    </source>
</evidence>
<feature type="compositionally biased region" description="Basic and acidic residues" evidence="3">
    <location>
        <begin position="475"/>
        <end position="495"/>
    </location>
</feature>
<feature type="compositionally biased region" description="Low complexity" evidence="3">
    <location>
        <begin position="205"/>
        <end position="221"/>
    </location>
</feature>
<dbReference type="Proteomes" id="UP000799770">
    <property type="component" value="Unassembled WGS sequence"/>
</dbReference>
<dbReference type="SUPFAM" id="SSF47370">
    <property type="entry name" value="Bromodomain"/>
    <property type="match status" value="2"/>
</dbReference>
<dbReference type="PANTHER" id="PTHR22880">
    <property type="entry name" value="FALZ-RELATED BROMODOMAIN-CONTAINING PROTEINS"/>
    <property type="match status" value="1"/>
</dbReference>
<feature type="domain" description="Bromo" evidence="4">
    <location>
        <begin position="324"/>
        <end position="396"/>
    </location>
</feature>
<feature type="compositionally biased region" description="Polar residues" evidence="3">
    <location>
        <begin position="275"/>
        <end position="285"/>
    </location>
</feature>
<dbReference type="CDD" id="cd05500">
    <property type="entry name" value="Bromo_BDF1_2_I"/>
    <property type="match status" value="1"/>
</dbReference>
<feature type="compositionally biased region" description="Basic and acidic residues" evidence="3">
    <location>
        <begin position="249"/>
        <end position="258"/>
    </location>
</feature>
<feature type="region of interest" description="Disordered" evidence="3">
    <location>
        <begin position="676"/>
        <end position="728"/>
    </location>
</feature>
<feature type="compositionally biased region" description="Acidic residues" evidence="3">
    <location>
        <begin position="859"/>
        <end position="872"/>
    </location>
</feature>
<dbReference type="InterPro" id="IPR018359">
    <property type="entry name" value="Bromodomain_CS"/>
</dbReference>
<gene>
    <name evidence="6" type="ORF">BDV96DRAFT_509253</name>
</gene>
<feature type="region of interest" description="Disordered" evidence="3">
    <location>
        <begin position="622"/>
        <end position="655"/>
    </location>
</feature>
<feature type="region of interest" description="Disordered" evidence="3">
    <location>
        <begin position="43"/>
        <end position="70"/>
    </location>
</feature>
<feature type="region of interest" description="Disordered" evidence="3">
    <location>
        <begin position="418"/>
        <end position="505"/>
    </location>
</feature>
<evidence type="ECO:0000313" key="6">
    <source>
        <dbReference type="EMBL" id="KAF2105523.1"/>
    </source>
</evidence>
<evidence type="ECO:0000256" key="2">
    <source>
        <dbReference type="PROSITE-ProRule" id="PRU00035"/>
    </source>
</evidence>
<feature type="compositionally biased region" description="Basic and acidic residues" evidence="3">
    <location>
        <begin position="823"/>
        <end position="836"/>
    </location>
</feature>
<evidence type="ECO:0000256" key="1">
    <source>
        <dbReference type="ARBA" id="ARBA00023117"/>
    </source>
</evidence>
<dbReference type="OrthoDB" id="784962at2759"/>
<dbReference type="GO" id="GO:0005634">
    <property type="term" value="C:nucleus"/>
    <property type="evidence" value="ECO:0007669"/>
    <property type="project" value="TreeGrafter"/>
</dbReference>
<feature type="compositionally biased region" description="Polar residues" evidence="3">
    <location>
        <begin position="142"/>
        <end position="160"/>
    </location>
</feature>
<dbReference type="SMART" id="SM00297">
    <property type="entry name" value="BROMO"/>
    <property type="match status" value="2"/>
</dbReference>
<dbReference type="AlphaFoldDB" id="A0A6A5YF41"/>
<dbReference type="InterPro" id="IPR038336">
    <property type="entry name" value="NET_sf"/>
</dbReference>
<dbReference type="Gene3D" id="1.20.1270.220">
    <property type="match status" value="1"/>
</dbReference>
<feature type="domain" description="NET" evidence="5">
    <location>
        <begin position="716"/>
        <end position="798"/>
    </location>
</feature>
<dbReference type="Pfam" id="PF00439">
    <property type="entry name" value="Bromodomain"/>
    <property type="match status" value="2"/>
</dbReference>
<dbReference type="Gene3D" id="1.20.920.10">
    <property type="entry name" value="Bromodomain-like"/>
    <property type="match status" value="2"/>
</dbReference>
<evidence type="ECO:0000256" key="3">
    <source>
        <dbReference type="SAM" id="MobiDB-lite"/>
    </source>
</evidence>
<dbReference type="PROSITE" id="PS51525">
    <property type="entry name" value="NET"/>
    <property type="match status" value="1"/>
</dbReference>
<name>A0A6A5YF41_9PLEO</name>
<dbReference type="CDD" id="cd05499">
    <property type="entry name" value="Bromo_BDF1_2_II"/>
    <property type="match status" value="1"/>
</dbReference>
<proteinExistence type="predicted"/>
<protein>
    <recommendedName>
        <fullName evidence="8">Bromodomain-containing protein</fullName>
    </recommendedName>
</protein>
<feature type="non-terminal residue" evidence="6">
    <location>
        <position position="1"/>
    </location>
</feature>
<dbReference type="PROSITE" id="PS00633">
    <property type="entry name" value="BROMODOMAIN_1"/>
    <property type="match status" value="1"/>
</dbReference>
<keyword evidence="7" id="KW-1185">Reference proteome</keyword>
<feature type="region of interest" description="Disordered" evidence="3">
    <location>
        <begin position="791"/>
        <end position="872"/>
    </location>
</feature>
<accession>A0A6A5YF41</accession>
<reference evidence="6" key="1">
    <citation type="journal article" date="2020" name="Stud. Mycol.">
        <title>101 Dothideomycetes genomes: a test case for predicting lifestyles and emergence of pathogens.</title>
        <authorList>
            <person name="Haridas S."/>
            <person name="Albert R."/>
            <person name="Binder M."/>
            <person name="Bloem J."/>
            <person name="Labutti K."/>
            <person name="Salamov A."/>
            <person name="Andreopoulos B."/>
            <person name="Baker S."/>
            <person name="Barry K."/>
            <person name="Bills G."/>
            <person name="Bluhm B."/>
            <person name="Cannon C."/>
            <person name="Castanera R."/>
            <person name="Culley D."/>
            <person name="Daum C."/>
            <person name="Ezra D."/>
            <person name="Gonzalez J."/>
            <person name="Henrissat B."/>
            <person name="Kuo A."/>
            <person name="Liang C."/>
            <person name="Lipzen A."/>
            <person name="Lutzoni F."/>
            <person name="Magnuson J."/>
            <person name="Mondo S."/>
            <person name="Nolan M."/>
            <person name="Ohm R."/>
            <person name="Pangilinan J."/>
            <person name="Park H.-J."/>
            <person name="Ramirez L."/>
            <person name="Alfaro M."/>
            <person name="Sun H."/>
            <person name="Tritt A."/>
            <person name="Yoshinaga Y."/>
            <person name="Zwiers L.-H."/>
            <person name="Turgeon B."/>
            <person name="Goodwin S."/>
            <person name="Spatafora J."/>
            <person name="Crous P."/>
            <person name="Grigoriev I."/>
        </authorList>
    </citation>
    <scope>NUCLEOTIDE SEQUENCE</scope>
    <source>
        <strain evidence="6">CBS 627.86</strain>
    </source>
</reference>
<feature type="compositionally biased region" description="Acidic residues" evidence="3">
    <location>
        <begin position="632"/>
        <end position="653"/>
    </location>
</feature>
<evidence type="ECO:0008006" key="8">
    <source>
        <dbReference type="Google" id="ProtNLM"/>
    </source>
</evidence>
<dbReference type="PRINTS" id="PR00503">
    <property type="entry name" value="BROMODOMAIN"/>
</dbReference>
<feature type="compositionally biased region" description="Low complexity" evidence="3">
    <location>
        <begin position="443"/>
        <end position="466"/>
    </location>
</feature>
<dbReference type="GO" id="GO:0006338">
    <property type="term" value="P:chromatin remodeling"/>
    <property type="evidence" value="ECO:0007669"/>
    <property type="project" value="TreeGrafter"/>
</dbReference>
<organism evidence="6 7">
    <name type="scientific">Lophiotrema nucula</name>
    <dbReference type="NCBI Taxonomy" id="690887"/>
    <lineage>
        <taxon>Eukaryota</taxon>
        <taxon>Fungi</taxon>
        <taxon>Dikarya</taxon>
        <taxon>Ascomycota</taxon>
        <taxon>Pezizomycotina</taxon>
        <taxon>Dothideomycetes</taxon>
        <taxon>Pleosporomycetidae</taxon>
        <taxon>Pleosporales</taxon>
        <taxon>Lophiotremataceae</taxon>
        <taxon>Lophiotrema</taxon>
    </lineage>
</organism>
<feature type="compositionally biased region" description="Polar residues" evidence="3">
    <location>
        <begin position="53"/>
        <end position="68"/>
    </location>
</feature>
<feature type="compositionally biased region" description="Low complexity" evidence="3">
    <location>
        <begin position="844"/>
        <end position="854"/>
    </location>
</feature>
<dbReference type="InterPro" id="IPR050935">
    <property type="entry name" value="Bromo_chromatin_reader"/>
</dbReference>